<gene>
    <name evidence="2" type="ORF">RJ45_09455</name>
</gene>
<dbReference type="RefSeq" id="WP_039460884.1">
    <property type="nucleotide sequence ID" value="NZ_JWLZ01000148.1"/>
</dbReference>
<evidence type="ECO:0000256" key="1">
    <source>
        <dbReference type="SAM" id="Phobius"/>
    </source>
</evidence>
<dbReference type="EMBL" id="JWLZ01000148">
    <property type="protein sequence ID" value="KHT63914.1"/>
    <property type="molecule type" value="Genomic_DNA"/>
</dbReference>
<evidence type="ECO:0000313" key="3">
    <source>
        <dbReference type="Proteomes" id="UP000031278"/>
    </source>
</evidence>
<dbReference type="AlphaFoldDB" id="A0A0B9G5L7"/>
<sequence>MNSYSVCLRGEDIGEITFSPFSPGDSYLHANVESKGNDYSFKYLIDKHSKTYEDRIGSYSNLERDVWLLYEIFNESEGIFAHTINYKKEAINRYVPKRELYDFDVFNLLSVLMFGTLAAIVFLQEQAAYTGMSRQGFYVEIPIVQTGGTRKHLRPAEYRWCLSERYVLKSIHSALSRKNSSNAYYLNKYNLRKKEYTERCTGWIRTYLTVRSATYNQLLPHYDSIAKEELSAFFNQ</sequence>
<keyword evidence="1" id="KW-0812">Transmembrane</keyword>
<accession>A0A0B9G5L7</accession>
<organism evidence="2 3">
    <name type="scientific">Photobacterium gaetbulicola</name>
    <dbReference type="NCBI Taxonomy" id="1295392"/>
    <lineage>
        <taxon>Bacteria</taxon>
        <taxon>Pseudomonadati</taxon>
        <taxon>Pseudomonadota</taxon>
        <taxon>Gammaproteobacteria</taxon>
        <taxon>Vibrionales</taxon>
        <taxon>Vibrionaceae</taxon>
        <taxon>Photobacterium</taxon>
    </lineage>
</organism>
<evidence type="ECO:0000313" key="2">
    <source>
        <dbReference type="EMBL" id="KHT63914.1"/>
    </source>
</evidence>
<keyword evidence="1" id="KW-1133">Transmembrane helix</keyword>
<name>A0A0B9G5L7_9GAMM</name>
<dbReference type="Proteomes" id="UP000031278">
    <property type="component" value="Unassembled WGS sequence"/>
</dbReference>
<reference evidence="2 3" key="1">
    <citation type="submission" date="2014-12" db="EMBL/GenBank/DDBJ databases">
        <title>Genome sequencing of Photobacterium gaetbulicola AD005a.</title>
        <authorList>
            <person name="Adrian T.G.S."/>
            <person name="Chan K.G."/>
        </authorList>
    </citation>
    <scope>NUCLEOTIDE SEQUENCE [LARGE SCALE GENOMIC DNA]</scope>
    <source>
        <strain evidence="2 3">AD005a</strain>
    </source>
</reference>
<protein>
    <submittedName>
        <fullName evidence="2">Uncharacterized protein</fullName>
    </submittedName>
</protein>
<keyword evidence="1" id="KW-0472">Membrane</keyword>
<feature type="transmembrane region" description="Helical" evidence="1">
    <location>
        <begin position="105"/>
        <end position="123"/>
    </location>
</feature>
<proteinExistence type="predicted"/>
<comment type="caution">
    <text evidence="2">The sequence shown here is derived from an EMBL/GenBank/DDBJ whole genome shotgun (WGS) entry which is preliminary data.</text>
</comment>